<name>A0AA88XVQ1_PINIB</name>
<keyword evidence="2" id="KW-0677">Repeat</keyword>
<sequence>MVKDNSSFKVQGQQQFQGHQNTQQFQQQQPPQHQQQQQFQQQHHQQQQQQQQHGGGHHHPGGHQGFGQNQMSYQGTFKGSSRQTKEEMSEEELEFHYFKLHDYDSNNRLDGTEIVKAITHFHEEGEQHEASPDAQQQKKVFSDEELVNIVDLVLKEDDLNLDGYIEYAEFVTAQRRARANEQKDGDKK</sequence>
<dbReference type="Gene3D" id="1.10.238.10">
    <property type="entry name" value="EF-hand"/>
    <property type="match status" value="1"/>
</dbReference>
<accession>A0AA88XVQ1</accession>
<keyword evidence="7" id="KW-1185">Reference proteome</keyword>
<evidence type="ECO:0000256" key="2">
    <source>
        <dbReference type="ARBA" id="ARBA00022737"/>
    </source>
</evidence>
<evidence type="ECO:0000256" key="4">
    <source>
        <dbReference type="SAM" id="MobiDB-lite"/>
    </source>
</evidence>
<dbReference type="SUPFAM" id="SSF47473">
    <property type="entry name" value="EF-hand"/>
    <property type="match status" value="1"/>
</dbReference>
<dbReference type="InterPro" id="IPR002048">
    <property type="entry name" value="EF_hand_dom"/>
</dbReference>
<dbReference type="PROSITE" id="PS00018">
    <property type="entry name" value="EF_HAND_1"/>
    <property type="match status" value="1"/>
</dbReference>
<evidence type="ECO:0000313" key="7">
    <source>
        <dbReference type="Proteomes" id="UP001186944"/>
    </source>
</evidence>
<dbReference type="InterPro" id="IPR018247">
    <property type="entry name" value="EF_Hand_1_Ca_BS"/>
</dbReference>
<organism evidence="6 7">
    <name type="scientific">Pinctada imbricata</name>
    <name type="common">Atlantic pearl-oyster</name>
    <name type="synonym">Pinctada martensii</name>
    <dbReference type="NCBI Taxonomy" id="66713"/>
    <lineage>
        <taxon>Eukaryota</taxon>
        <taxon>Metazoa</taxon>
        <taxon>Spiralia</taxon>
        <taxon>Lophotrochozoa</taxon>
        <taxon>Mollusca</taxon>
        <taxon>Bivalvia</taxon>
        <taxon>Autobranchia</taxon>
        <taxon>Pteriomorphia</taxon>
        <taxon>Pterioida</taxon>
        <taxon>Pterioidea</taxon>
        <taxon>Pteriidae</taxon>
        <taxon>Pinctada</taxon>
    </lineage>
</organism>
<evidence type="ECO:0000313" key="6">
    <source>
        <dbReference type="EMBL" id="KAK3092737.1"/>
    </source>
</evidence>
<dbReference type="PANTHER" id="PTHR23104:SF17">
    <property type="entry name" value="EF-HAND DOMAIN-CONTAINING PROTEIN"/>
    <property type="match status" value="1"/>
</dbReference>
<reference evidence="6" key="1">
    <citation type="submission" date="2019-08" db="EMBL/GenBank/DDBJ databases">
        <title>The improved chromosome-level genome for the pearl oyster Pinctada fucata martensii using PacBio sequencing and Hi-C.</title>
        <authorList>
            <person name="Zheng Z."/>
        </authorList>
    </citation>
    <scope>NUCLEOTIDE SEQUENCE</scope>
    <source>
        <strain evidence="6">ZZ-2019</strain>
        <tissue evidence="6">Adductor muscle</tissue>
    </source>
</reference>
<protein>
    <recommendedName>
        <fullName evidence="5">EF-hand domain-containing protein</fullName>
    </recommendedName>
</protein>
<evidence type="ECO:0000259" key="5">
    <source>
        <dbReference type="Pfam" id="PF13499"/>
    </source>
</evidence>
<dbReference type="InterPro" id="IPR011992">
    <property type="entry name" value="EF-hand-dom_pair"/>
</dbReference>
<dbReference type="InterPro" id="IPR052110">
    <property type="entry name" value="MCFD2-like"/>
</dbReference>
<dbReference type="GO" id="GO:0005509">
    <property type="term" value="F:calcium ion binding"/>
    <property type="evidence" value="ECO:0007669"/>
    <property type="project" value="InterPro"/>
</dbReference>
<keyword evidence="1" id="KW-0732">Signal</keyword>
<gene>
    <name evidence="6" type="ORF">FSP39_006750</name>
</gene>
<evidence type="ECO:0000256" key="1">
    <source>
        <dbReference type="ARBA" id="ARBA00022729"/>
    </source>
</evidence>
<feature type="compositionally biased region" description="Polar residues" evidence="4">
    <location>
        <begin position="71"/>
        <end position="82"/>
    </location>
</feature>
<comment type="caution">
    <text evidence="6">The sequence shown here is derived from an EMBL/GenBank/DDBJ whole genome shotgun (WGS) entry which is preliminary data.</text>
</comment>
<dbReference type="EMBL" id="VSWD01000009">
    <property type="protein sequence ID" value="KAK3092737.1"/>
    <property type="molecule type" value="Genomic_DNA"/>
</dbReference>
<dbReference type="PANTHER" id="PTHR23104">
    <property type="entry name" value="MULTIPLE COAGULATION FACTOR DEFICIENCY PROTEIN 2 NEURAL STEM CELL DERIVED NEURONAL SURVIVAL PROTEIN"/>
    <property type="match status" value="1"/>
</dbReference>
<feature type="compositionally biased region" description="Low complexity" evidence="4">
    <location>
        <begin position="11"/>
        <end position="52"/>
    </location>
</feature>
<evidence type="ECO:0000256" key="3">
    <source>
        <dbReference type="ARBA" id="ARBA00022837"/>
    </source>
</evidence>
<proteinExistence type="predicted"/>
<feature type="compositionally biased region" description="Polar residues" evidence="4">
    <location>
        <begin position="1"/>
        <end position="10"/>
    </location>
</feature>
<dbReference type="AlphaFoldDB" id="A0AA88XVQ1"/>
<feature type="region of interest" description="Disordered" evidence="4">
    <location>
        <begin position="1"/>
        <end position="92"/>
    </location>
</feature>
<dbReference type="SUPFAM" id="SSF81995">
    <property type="entry name" value="beta-sandwich domain of Sec23/24"/>
    <property type="match status" value="1"/>
</dbReference>
<dbReference type="Proteomes" id="UP001186944">
    <property type="component" value="Unassembled WGS sequence"/>
</dbReference>
<dbReference type="Pfam" id="PF13499">
    <property type="entry name" value="EF-hand_7"/>
    <property type="match status" value="1"/>
</dbReference>
<keyword evidence="3" id="KW-0106">Calcium</keyword>
<feature type="domain" description="EF-hand" evidence="5">
    <location>
        <begin position="91"/>
        <end position="173"/>
    </location>
</feature>